<evidence type="ECO:0000256" key="1">
    <source>
        <dbReference type="ARBA" id="ARBA00004229"/>
    </source>
</evidence>
<comment type="subcellular location">
    <subcellularLocation>
        <location evidence="1">Plastid</location>
        <location evidence="1">Chloroplast</location>
    </subcellularLocation>
</comment>
<evidence type="ECO:0000313" key="5">
    <source>
        <dbReference type="Proteomes" id="UP000011087"/>
    </source>
</evidence>
<gene>
    <name evidence="3" type="ORF">GUITHDRAFT_103561</name>
</gene>
<dbReference type="eggNOG" id="ENOG502SI4E">
    <property type="taxonomic scope" value="Eukaryota"/>
</dbReference>
<name>L1JQY6_GUITC</name>
<dbReference type="HOGENOM" id="CLU_016639_1_1_1"/>
<evidence type="ECO:0000256" key="2">
    <source>
        <dbReference type="SAM" id="MobiDB-lite"/>
    </source>
</evidence>
<dbReference type="EnsemblProtists" id="EKX50976">
    <property type="protein sequence ID" value="EKX50976"/>
    <property type="gene ID" value="GUITHDRAFT_103561"/>
</dbReference>
<reference evidence="3 5" key="1">
    <citation type="journal article" date="2012" name="Nature">
        <title>Algal genomes reveal evolutionary mosaicism and the fate of nucleomorphs.</title>
        <authorList>
            <consortium name="DOE Joint Genome Institute"/>
            <person name="Curtis B.A."/>
            <person name="Tanifuji G."/>
            <person name="Burki F."/>
            <person name="Gruber A."/>
            <person name="Irimia M."/>
            <person name="Maruyama S."/>
            <person name="Arias M.C."/>
            <person name="Ball S.G."/>
            <person name="Gile G.H."/>
            <person name="Hirakawa Y."/>
            <person name="Hopkins J.F."/>
            <person name="Kuo A."/>
            <person name="Rensing S.A."/>
            <person name="Schmutz J."/>
            <person name="Symeonidi A."/>
            <person name="Elias M."/>
            <person name="Eveleigh R.J."/>
            <person name="Herman E.K."/>
            <person name="Klute M.J."/>
            <person name="Nakayama T."/>
            <person name="Obornik M."/>
            <person name="Reyes-Prieto A."/>
            <person name="Armbrust E.V."/>
            <person name="Aves S.J."/>
            <person name="Beiko R.G."/>
            <person name="Coutinho P."/>
            <person name="Dacks J.B."/>
            <person name="Durnford D.G."/>
            <person name="Fast N.M."/>
            <person name="Green B.R."/>
            <person name="Grisdale C.J."/>
            <person name="Hempel F."/>
            <person name="Henrissat B."/>
            <person name="Hoppner M.P."/>
            <person name="Ishida K."/>
            <person name="Kim E."/>
            <person name="Koreny L."/>
            <person name="Kroth P.G."/>
            <person name="Liu Y."/>
            <person name="Malik S.B."/>
            <person name="Maier U.G."/>
            <person name="McRose D."/>
            <person name="Mock T."/>
            <person name="Neilson J.A."/>
            <person name="Onodera N.T."/>
            <person name="Poole A.M."/>
            <person name="Pritham E.J."/>
            <person name="Richards T.A."/>
            <person name="Rocap G."/>
            <person name="Roy S.W."/>
            <person name="Sarai C."/>
            <person name="Schaack S."/>
            <person name="Shirato S."/>
            <person name="Slamovits C.H."/>
            <person name="Spencer D.F."/>
            <person name="Suzuki S."/>
            <person name="Worden A.Z."/>
            <person name="Zauner S."/>
            <person name="Barry K."/>
            <person name="Bell C."/>
            <person name="Bharti A.K."/>
            <person name="Crow J.A."/>
            <person name="Grimwood J."/>
            <person name="Kramer R."/>
            <person name="Lindquist E."/>
            <person name="Lucas S."/>
            <person name="Salamov A."/>
            <person name="McFadden G.I."/>
            <person name="Lane C.E."/>
            <person name="Keeling P.J."/>
            <person name="Gray M.W."/>
            <person name="Grigoriev I.V."/>
            <person name="Archibald J.M."/>
        </authorList>
    </citation>
    <scope>NUCLEOTIDE SEQUENCE</scope>
    <source>
        <strain evidence="3 5">CCMP2712</strain>
    </source>
</reference>
<dbReference type="InterPro" id="IPR027417">
    <property type="entry name" value="P-loop_NTPase"/>
</dbReference>
<dbReference type="OMA" id="EMVDLKY"/>
<sequence>MRGLLVLFACFKRPANVQFADGRELDGSFCGAFEVARSLTPLTCLSGGFQTRSAQTLLDNPESDLRNIGNVRECLTLRGGDESSEKGVEKEIKGLQKEIKSVKKEIKSVEKEIKSVENDIQVVEKEIKSVGQQDPRRHAELREDKEQLRKKEEQLRKDKKQLRKKEEQLRKDKEQLRQLLLFREGSLQKSPLSGASIAWTESDAGLDRVGLCNDKKYFRVDTSYLMVVGDGNSRQERLLYCREAFLKQHTFLRERVLDRGALGWIMGSPGTGKTTATLSFLLMLDMNEWSVTFIRLNAVADGFCVQVAGSTRRTCVIERITAGKLVETLLREWSNGNRRFVVLDGFLGHQPNHWEAFDACRRWRDIDRSNRRLVVVTSMASRDKIYYHEDKLLQLEEHLVVSWTIDEYLQAVQSDEFYEEVESMLEMDLGLLDLSRLGIKKMQLGRSKEARVRQKHYLAGGSCRHMFEMSAYDVVKFIHQAFRSVPDLELIFRGNIGASSTQLVNRLIATFVIDGEVRWLPASEYISWKLMHEIEAEELKRVFSKYSISNAAVKGCLFEMIFFKEVQRGLRLTYRRSHNRPREARPWKGHSVVFFDPLQGNHSLPRTAVCFRPISELQGGYDALIVDKNAKKAVFVQVTVREKHALKLSFFLDALTALGIPPGRAWKVEIIFLIPNQRMPVFRISPVEDCGALEGYGWKKGEEKKKAKVAFPPLN</sequence>
<evidence type="ECO:0000313" key="4">
    <source>
        <dbReference type="EnsemblProtists" id="EKX50976"/>
    </source>
</evidence>
<protein>
    <submittedName>
        <fullName evidence="3 4">Uncharacterized protein</fullName>
    </submittedName>
</protein>
<organism evidence="3">
    <name type="scientific">Guillardia theta (strain CCMP2712)</name>
    <name type="common">Cryptophyte</name>
    <dbReference type="NCBI Taxonomy" id="905079"/>
    <lineage>
        <taxon>Eukaryota</taxon>
        <taxon>Cryptophyceae</taxon>
        <taxon>Pyrenomonadales</taxon>
        <taxon>Geminigeraceae</taxon>
        <taxon>Guillardia</taxon>
    </lineage>
</organism>
<dbReference type="Proteomes" id="UP000011087">
    <property type="component" value="Unassembled WGS sequence"/>
</dbReference>
<keyword evidence="5" id="KW-1185">Reference proteome</keyword>
<reference evidence="5" key="2">
    <citation type="submission" date="2012-11" db="EMBL/GenBank/DDBJ databases">
        <authorList>
            <person name="Kuo A."/>
            <person name="Curtis B.A."/>
            <person name="Tanifuji G."/>
            <person name="Burki F."/>
            <person name="Gruber A."/>
            <person name="Irimia M."/>
            <person name="Maruyama S."/>
            <person name="Arias M.C."/>
            <person name="Ball S.G."/>
            <person name="Gile G.H."/>
            <person name="Hirakawa Y."/>
            <person name="Hopkins J.F."/>
            <person name="Rensing S.A."/>
            <person name="Schmutz J."/>
            <person name="Symeonidi A."/>
            <person name="Elias M."/>
            <person name="Eveleigh R.J."/>
            <person name="Herman E.K."/>
            <person name="Klute M.J."/>
            <person name="Nakayama T."/>
            <person name="Obornik M."/>
            <person name="Reyes-Prieto A."/>
            <person name="Armbrust E.V."/>
            <person name="Aves S.J."/>
            <person name="Beiko R.G."/>
            <person name="Coutinho P."/>
            <person name="Dacks J.B."/>
            <person name="Durnford D.G."/>
            <person name="Fast N.M."/>
            <person name="Green B.R."/>
            <person name="Grisdale C."/>
            <person name="Hempe F."/>
            <person name="Henrissat B."/>
            <person name="Hoppner M.P."/>
            <person name="Ishida K.-I."/>
            <person name="Kim E."/>
            <person name="Koreny L."/>
            <person name="Kroth P.G."/>
            <person name="Liu Y."/>
            <person name="Malik S.-B."/>
            <person name="Maier U.G."/>
            <person name="McRose D."/>
            <person name="Mock T."/>
            <person name="Neilson J.A."/>
            <person name="Onodera N.T."/>
            <person name="Poole A.M."/>
            <person name="Pritham E.J."/>
            <person name="Richards T.A."/>
            <person name="Rocap G."/>
            <person name="Roy S.W."/>
            <person name="Sarai C."/>
            <person name="Schaack S."/>
            <person name="Shirato S."/>
            <person name="Slamovits C.H."/>
            <person name="Spencer D.F."/>
            <person name="Suzuki S."/>
            <person name="Worden A.Z."/>
            <person name="Zauner S."/>
            <person name="Barry K."/>
            <person name="Bell C."/>
            <person name="Bharti A.K."/>
            <person name="Crow J.A."/>
            <person name="Grimwood J."/>
            <person name="Kramer R."/>
            <person name="Lindquist E."/>
            <person name="Lucas S."/>
            <person name="Salamov A."/>
            <person name="McFadden G.I."/>
            <person name="Lane C.E."/>
            <person name="Keeling P.J."/>
            <person name="Gray M.W."/>
            <person name="Grigoriev I.V."/>
            <person name="Archibald J.M."/>
        </authorList>
    </citation>
    <scope>NUCLEOTIDE SEQUENCE</scope>
    <source>
        <strain evidence="5">CCMP2712</strain>
    </source>
</reference>
<dbReference type="GeneID" id="17307624"/>
<reference evidence="4" key="3">
    <citation type="submission" date="2016-03" db="UniProtKB">
        <authorList>
            <consortium name="EnsemblProtists"/>
        </authorList>
    </citation>
    <scope>IDENTIFICATION</scope>
</reference>
<dbReference type="EMBL" id="JH992977">
    <property type="protein sequence ID" value="EKX50976.1"/>
    <property type="molecule type" value="Genomic_DNA"/>
</dbReference>
<accession>L1JQY6</accession>
<proteinExistence type="predicted"/>
<dbReference type="Gene3D" id="1.10.287.1490">
    <property type="match status" value="1"/>
</dbReference>
<dbReference type="RefSeq" id="XP_005837956.1">
    <property type="nucleotide sequence ID" value="XM_005837899.1"/>
</dbReference>
<dbReference type="SUPFAM" id="SSF52540">
    <property type="entry name" value="P-loop containing nucleoside triphosphate hydrolases"/>
    <property type="match status" value="1"/>
</dbReference>
<dbReference type="KEGG" id="gtt:GUITHDRAFT_103561"/>
<evidence type="ECO:0000313" key="3">
    <source>
        <dbReference type="EMBL" id="EKX50976.1"/>
    </source>
</evidence>
<dbReference type="PaxDb" id="55529-EKX50976"/>
<feature type="compositionally biased region" description="Basic and acidic residues" evidence="2">
    <location>
        <begin position="128"/>
        <end position="156"/>
    </location>
</feature>
<feature type="region of interest" description="Disordered" evidence="2">
    <location>
        <begin position="128"/>
        <end position="169"/>
    </location>
</feature>
<dbReference type="AlphaFoldDB" id="L1JQY6"/>
<dbReference type="GO" id="GO:0009507">
    <property type="term" value="C:chloroplast"/>
    <property type="evidence" value="ECO:0007669"/>
    <property type="project" value="UniProtKB-SubCell"/>
</dbReference>
<dbReference type="STRING" id="905079.L1JQY6"/>